<feature type="repeat" description="PPR" evidence="3">
    <location>
        <begin position="197"/>
        <end position="231"/>
    </location>
</feature>
<evidence type="ECO:0000256" key="2">
    <source>
        <dbReference type="ARBA" id="ARBA00022737"/>
    </source>
</evidence>
<comment type="caution">
    <text evidence="4">The sequence shown here is derived from an EMBL/GenBank/DDBJ whole genome shotgun (WGS) entry which is preliminary data.</text>
</comment>
<evidence type="ECO:0000256" key="3">
    <source>
        <dbReference type="PROSITE-ProRule" id="PRU00708"/>
    </source>
</evidence>
<reference evidence="4" key="2">
    <citation type="submission" date="2023-05" db="EMBL/GenBank/DDBJ databases">
        <authorList>
            <person name="Schelkunov M.I."/>
        </authorList>
    </citation>
    <scope>NUCLEOTIDE SEQUENCE</scope>
    <source>
        <strain evidence="4">Hsosn_3</strain>
        <tissue evidence="4">Leaf</tissue>
    </source>
</reference>
<dbReference type="SUPFAM" id="SSF81901">
    <property type="entry name" value="HCP-like"/>
    <property type="match status" value="1"/>
</dbReference>
<dbReference type="Pfam" id="PF13041">
    <property type="entry name" value="PPR_2"/>
    <property type="match status" value="3"/>
</dbReference>
<feature type="repeat" description="PPR" evidence="3">
    <location>
        <begin position="302"/>
        <end position="336"/>
    </location>
</feature>
<dbReference type="PANTHER" id="PTHR47934">
    <property type="entry name" value="PENTATRICOPEPTIDE REPEAT-CONTAINING PROTEIN PET309, MITOCHONDRIAL"/>
    <property type="match status" value="1"/>
</dbReference>
<comment type="similarity">
    <text evidence="1">Belongs to the PPR family. P subfamily.</text>
</comment>
<feature type="repeat" description="PPR" evidence="3">
    <location>
        <begin position="442"/>
        <end position="476"/>
    </location>
</feature>
<dbReference type="GO" id="GO:0007005">
    <property type="term" value="P:mitochondrion organization"/>
    <property type="evidence" value="ECO:0007669"/>
    <property type="project" value="TreeGrafter"/>
</dbReference>
<feature type="repeat" description="PPR" evidence="3">
    <location>
        <begin position="337"/>
        <end position="371"/>
    </location>
</feature>
<dbReference type="GO" id="GO:0003729">
    <property type="term" value="F:mRNA binding"/>
    <property type="evidence" value="ECO:0007669"/>
    <property type="project" value="TreeGrafter"/>
</dbReference>
<dbReference type="InterPro" id="IPR011990">
    <property type="entry name" value="TPR-like_helical_dom_sf"/>
</dbReference>
<dbReference type="Gene3D" id="1.25.40.10">
    <property type="entry name" value="Tetratricopeptide repeat domain"/>
    <property type="match status" value="3"/>
</dbReference>
<dbReference type="GO" id="GO:0006396">
    <property type="term" value="P:RNA processing"/>
    <property type="evidence" value="ECO:0007669"/>
    <property type="project" value="TreeGrafter"/>
</dbReference>
<dbReference type="PROSITE" id="PS51375">
    <property type="entry name" value="PPR"/>
    <property type="match status" value="8"/>
</dbReference>
<dbReference type="NCBIfam" id="TIGR00756">
    <property type="entry name" value="PPR"/>
    <property type="match status" value="8"/>
</dbReference>
<name>A0AAD8LZA2_9APIA</name>
<protein>
    <submittedName>
        <fullName evidence="4">Pentatricopeptide repeat-containing protein</fullName>
    </submittedName>
</protein>
<feature type="repeat" description="PPR" evidence="3">
    <location>
        <begin position="372"/>
        <end position="406"/>
    </location>
</feature>
<proteinExistence type="inferred from homology"/>
<accession>A0AAD8LZA2</accession>
<sequence>MHFRRLSTLINQTPQTQFASSTQLFTKYKNFNPTPLPHRTIPEPKAQDLDFVNVAYSHLIHSDWPQLDNLASGLSLFRVKHILLKLRNDHLLSFKFFKWLGLKNPSLRNLETHSMILHILTKNRKFKSAEGVLREIVDSGSVNFGSELFDALVYSYRVCDSSPRVFDLVFKTYAHLKKIRNATDTFCWMKNYGFLPTVESCNALLSSLLKLNRGDIAVKFYKEMQRSRISSNVFTFNMVVSAYCKLGKLDKAVVIFKEMESLGFNPTVASYNTLIGGYCKQGLLSSALKLKDSMVRNDVHPSDITYNTLIHGLCKEGNLPEANKIFNEMKGVNVTPNTVTYNTLINGYCQVGNNDLAGRFFEEMSRNEIKADILTYNALILGLCKEGMTKKAAYLVKELDRKKLVPNSSTFSALIIGQCARKDSERAYQLYKSMIRSGCHPNEYTLNMLMSALCGNEDYNGGVQVLRQMLDRGIAPNSNTLTDLYKGLRLCGKDELVLKLSKEIDDKHIIVKDSERDENNISQSHPSI</sequence>
<dbReference type="InterPro" id="IPR051114">
    <property type="entry name" value="Mito_RNA_Proc_CCM1"/>
</dbReference>
<dbReference type="PANTHER" id="PTHR47934:SF6">
    <property type="entry name" value="MITOCHONDRIAL GROUP I INTRON SPLICING FACTOR CCM1-RELATED"/>
    <property type="match status" value="1"/>
</dbReference>
<feature type="repeat" description="PPR" evidence="3">
    <location>
        <begin position="232"/>
        <end position="266"/>
    </location>
</feature>
<dbReference type="AlphaFoldDB" id="A0AAD8LZA2"/>
<dbReference type="InterPro" id="IPR002885">
    <property type="entry name" value="PPR_rpt"/>
</dbReference>
<dbReference type="Proteomes" id="UP001237642">
    <property type="component" value="Unassembled WGS sequence"/>
</dbReference>
<dbReference type="EMBL" id="JAUIZM010000012">
    <property type="protein sequence ID" value="KAK1353779.1"/>
    <property type="molecule type" value="Genomic_DNA"/>
</dbReference>
<gene>
    <name evidence="4" type="ORF">POM88_052144</name>
</gene>
<evidence type="ECO:0000256" key="1">
    <source>
        <dbReference type="ARBA" id="ARBA00007626"/>
    </source>
</evidence>
<dbReference type="Pfam" id="PF01535">
    <property type="entry name" value="PPR"/>
    <property type="match status" value="1"/>
</dbReference>
<dbReference type="Pfam" id="PF12854">
    <property type="entry name" value="PPR_1"/>
    <property type="match status" value="1"/>
</dbReference>
<evidence type="ECO:0000313" key="5">
    <source>
        <dbReference type="Proteomes" id="UP001237642"/>
    </source>
</evidence>
<evidence type="ECO:0000313" key="4">
    <source>
        <dbReference type="EMBL" id="KAK1353779.1"/>
    </source>
</evidence>
<feature type="repeat" description="PPR" evidence="3">
    <location>
        <begin position="407"/>
        <end position="441"/>
    </location>
</feature>
<keyword evidence="2" id="KW-0677">Repeat</keyword>
<organism evidence="4 5">
    <name type="scientific">Heracleum sosnowskyi</name>
    <dbReference type="NCBI Taxonomy" id="360622"/>
    <lineage>
        <taxon>Eukaryota</taxon>
        <taxon>Viridiplantae</taxon>
        <taxon>Streptophyta</taxon>
        <taxon>Embryophyta</taxon>
        <taxon>Tracheophyta</taxon>
        <taxon>Spermatophyta</taxon>
        <taxon>Magnoliopsida</taxon>
        <taxon>eudicotyledons</taxon>
        <taxon>Gunneridae</taxon>
        <taxon>Pentapetalae</taxon>
        <taxon>asterids</taxon>
        <taxon>campanulids</taxon>
        <taxon>Apiales</taxon>
        <taxon>Apiaceae</taxon>
        <taxon>Apioideae</taxon>
        <taxon>apioid superclade</taxon>
        <taxon>Tordylieae</taxon>
        <taxon>Tordyliinae</taxon>
        <taxon>Heracleum</taxon>
    </lineage>
</organism>
<reference evidence="4" key="1">
    <citation type="submission" date="2023-02" db="EMBL/GenBank/DDBJ databases">
        <title>Genome of toxic invasive species Heracleum sosnowskyi carries increased number of genes despite the absence of recent whole-genome duplications.</title>
        <authorList>
            <person name="Schelkunov M."/>
            <person name="Shtratnikova V."/>
            <person name="Makarenko M."/>
            <person name="Klepikova A."/>
            <person name="Omelchenko D."/>
            <person name="Novikova G."/>
            <person name="Obukhova E."/>
            <person name="Bogdanov V."/>
            <person name="Penin A."/>
            <person name="Logacheva M."/>
        </authorList>
    </citation>
    <scope>NUCLEOTIDE SEQUENCE</scope>
    <source>
        <strain evidence="4">Hsosn_3</strain>
        <tissue evidence="4">Leaf</tissue>
    </source>
</reference>
<dbReference type="GO" id="GO:0005739">
    <property type="term" value="C:mitochondrion"/>
    <property type="evidence" value="ECO:0007669"/>
    <property type="project" value="TreeGrafter"/>
</dbReference>
<keyword evidence="5" id="KW-1185">Reference proteome</keyword>
<feature type="repeat" description="PPR" evidence="3">
    <location>
        <begin position="267"/>
        <end position="301"/>
    </location>
</feature>